<dbReference type="RefSeq" id="WP_170839340.1">
    <property type="nucleotide sequence ID" value="NZ_FMDN01000005.1"/>
</dbReference>
<reference evidence="2" key="1">
    <citation type="submission" date="2016-06" db="EMBL/GenBank/DDBJ databases">
        <authorList>
            <person name="Varghese N."/>
        </authorList>
    </citation>
    <scope>NUCLEOTIDE SEQUENCE [LARGE SCALE GENOMIC DNA]</scope>
    <source>
        <strain evidence="2">DSM 43171</strain>
    </source>
</reference>
<dbReference type="STRING" id="47864.GA0070560_105212"/>
<evidence type="ECO:0000313" key="1">
    <source>
        <dbReference type="EMBL" id="SCG48108.1"/>
    </source>
</evidence>
<dbReference type="Proteomes" id="UP000199408">
    <property type="component" value="Unassembled WGS sequence"/>
</dbReference>
<organism evidence="1 2">
    <name type="scientific">Micromonospora halophytica</name>
    <dbReference type="NCBI Taxonomy" id="47864"/>
    <lineage>
        <taxon>Bacteria</taxon>
        <taxon>Bacillati</taxon>
        <taxon>Actinomycetota</taxon>
        <taxon>Actinomycetes</taxon>
        <taxon>Micromonosporales</taxon>
        <taxon>Micromonosporaceae</taxon>
        <taxon>Micromonospora</taxon>
    </lineage>
</organism>
<keyword evidence="2" id="KW-1185">Reference proteome</keyword>
<evidence type="ECO:0000313" key="2">
    <source>
        <dbReference type="Proteomes" id="UP000199408"/>
    </source>
</evidence>
<gene>
    <name evidence="1" type="ORF">GA0070560_105212</name>
</gene>
<dbReference type="EMBL" id="FMDN01000005">
    <property type="protein sequence ID" value="SCG48108.1"/>
    <property type="molecule type" value="Genomic_DNA"/>
</dbReference>
<name>A0A1C5HQ84_9ACTN</name>
<proteinExistence type="predicted"/>
<sequence>MTGPAGVVAVSGHIGAIRNLRGRAEGPQPPEIVKRFLWFLPLSDDEARAIALRLR</sequence>
<accession>A0A1C5HQ84</accession>
<protein>
    <submittedName>
        <fullName evidence="1">Uncharacterized protein</fullName>
    </submittedName>
</protein>
<dbReference type="AlphaFoldDB" id="A0A1C5HQ84"/>